<evidence type="ECO:0000313" key="2">
    <source>
        <dbReference type="Proteomes" id="UP000828390"/>
    </source>
</evidence>
<comment type="caution">
    <text evidence="1">The sequence shown here is derived from an EMBL/GenBank/DDBJ whole genome shotgun (WGS) entry which is preliminary data.</text>
</comment>
<sequence>MLTPKIMKLHRYIDHDWQMTPIDFQVKGQCHSDKKRILTMAATTTDSPYGGHAFPRMKGVRVATDQVL</sequence>
<name>A0A9D4D6H1_DREPO</name>
<proteinExistence type="predicted"/>
<dbReference type="EMBL" id="JAIWYP010000011">
    <property type="protein sequence ID" value="KAH3738168.1"/>
    <property type="molecule type" value="Genomic_DNA"/>
</dbReference>
<organism evidence="1 2">
    <name type="scientific">Dreissena polymorpha</name>
    <name type="common">Zebra mussel</name>
    <name type="synonym">Mytilus polymorpha</name>
    <dbReference type="NCBI Taxonomy" id="45954"/>
    <lineage>
        <taxon>Eukaryota</taxon>
        <taxon>Metazoa</taxon>
        <taxon>Spiralia</taxon>
        <taxon>Lophotrochozoa</taxon>
        <taxon>Mollusca</taxon>
        <taxon>Bivalvia</taxon>
        <taxon>Autobranchia</taxon>
        <taxon>Heteroconchia</taxon>
        <taxon>Euheterodonta</taxon>
        <taxon>Imparidentia</taxon>
        <taxon>Neoheterodontei</taxon>
        <taxon>Myida</taxon>
        <taxon>Dreissenoidea</taxon>
        <taxon>Dreissenidae</taxon>
        <taxon>Dreissena</taxon>
    </lineage>
</organism>
<protein>
    <submittedName>
        <fullName evidence="1">Uncharacterized protein</fullName>
    </submittedName>
</protein>
<dbReference type="Proteomes" id="UP000828390">
    <property type="component" value="Unassembled WGS sequence"/>
</dbReference>
<reference evidence="1" key="1">
    <citation type="journal article" date="2019" name="bioRxiv">
        <title>The Genome of the Zebra Mussel, Dreissena polymorpha: A Resource for Invasive Species Research.</title>
        <authorList>
            <person name="McCartney M.A."/>
            <person name="Auch B."/>
            <person name="Kono T."/>
            <person name="Mallez S."/>
            <person name="Zhang Y."/>
            <person name="Obille A."/>
            <person name="Becker A."/>
            <person name="Abrahante J.E."/>
            <person name="Garbe J."/>
            <person name="Badalamenti J.P."/>
            <person name="Herman A."/>
            <person name="Mangelson H."/>
            <person name="Liachko I."/>
            <person name="Sullivan S."/>
            <person name="Sone E.D."/>
            <person name="Koren S."/>
            <person name="Silverstein K.A.T."/>
            <person name="Beckman K.B."/>
            <person name="Gohl D.M."/>
        </authorList>
    </citation>
    <scope>NUCLEOTIDE SEQUENCE</scope>
    <source>
        <strain evidence="1">Duluth1</strain>
        <tissue evidence="1">Whole animal</tissue>
    </source>
</reference>
<dbReference type="AlphaFoldDB" id="A0A9D4D6H1"/>
<evidence type="ECO:0000313" key="1">
    <source>
        <dbReference type="EMBL" id="KAH3738168.1"/>
    </source>
</evidence>
<gene>
    <name evidence="1" type="ORF">DPMN_044796</name>
</gene>
<accession>A0A9D4D6H1</accession>
<reference evidence="1" key="2">
    <citation type="submission" date="2020-11" db="EMBL/GenBank/DDBJ databases">
        <authorList>
            <person name="McCartney M.A."/>
            <person name="Auch B."/>
            <person name="Kono T."/>
            <person name="Mallez S."/>
            <person name="Becker A."/>
            <person name="Gohl D.M."/>
            <person name="Silverstein K.A.T."/>
            <person name="Koren S."/>
            <person name="Bechman K.B."/>
            <person name="Herman A."/>
            <person name="Abrahante J.E."/>
            <person name="Garbe J."/>
        </authorList>
    </citation>
    <scope>NUCLEOTIDE SEQUENCE</scope>
    <source>
        <strain evidence="1">Duluth1</strain>
        <tissue evidence="1">Whole animal</tissue>
    </source>
</reference>
<keyword evidence="2" id="KW-1185">Reference proteome</keyword>